<dbReference type="EMBL" id="CBSY010000159">
    <property type="protein sequence ID" value="CDH20045.1"/>
    <property type="molecule type" value="Genomic_DNA"/>
</dbReference>
<comment type="caution">
    <text evidence="1">The sequence shown here is derived from an EMBL/GenBank/DDBJ whole genome shotgun (WGS) entry which is preliminary data.</text>
</comment>
<organism evidence="1 2">
    <name type="scientific">Xenorhabdus bovienii str. kraussei Quebec</name>
    <dbReference type="NCBI Taxonomy" id="1398203"/>
    <lineage>
        <taxon>Bacteria</taxon>
        <taxon>Pseudomonadati</taxon>
        <taxon>Pseudomonadota</taxon>
        <taxon>Gammaproteobacteria</taxon>
        <taxon>Enterobacterales</taxon>
        <taxon>Morganellaceae</taxon>
        <taxon>Xenorhabdus</taxon>
    </lineage>
</organism>
<dbReference type="HOGENOM" id="CLU_3438334_0_0_6"/>
<proteinExistence type="predicted"/>
<dbReference type="Proteomes" id="UP000028500">
    <property type="component" value="Unassembled WGS sequence"/>
</dbReference>
<keyword evidence="2" id="KW-1185">Reference proteome</keyword>
<sequence length="10" mass="1331">MPEKWRRKSI</sequence>
<gene>
    <name evidence="1" type="ORF">XBKQ1_2410007</name>
</gene>
<reference evidence="1" key="1">
    <citation type="submission" date="2013-07" db="EMBL/GenBank/DDBJ databases">
        <title>Sub-species coevolution in mutualistic symbiosis.</title>
        <authorList>
            <person name="Murfin K."/>
            <person name="Klassen J."/>
            <person name="Lee M."/>
            <person name="Forst S."/>
            <person name="Stock P."/>
            <person name="Goodrich-Blair H."/>
        </authorList>
    </citation>
    <scope>NUCLEOTIDE SEQUENCE [LARGE SCALE GENOMIC DNA]</scope>
    <source>
        <strain evidence="1">Kraussei Quebec</strain>
    </source>
</reference>
<accession>A0A077P6D1</accession>
<protein>
    <submittedName>
        <fullName evidence="1">Uncharacterized protein</fullName>
    </submittedName>
</protein>
<evidence type="ECO:0000313" key="2">
    <source>
        <dbReference type="Proteomes" id="UP000028500"/>
    </source>
</evidence>
<name>A0A077P6D1_XENBV</name>
<evidence type="ECO:0000313" key="1">
    <source>
        <dbReference type="EMBL" id="CDH20045.1"/>
    </source>
</evidence>